<dbReference type="SUPFAM" id="SSF53098">
    <property type="entry name" value="Ribonuclease H-like"/>
    <property type="match status" value="1"/>
</dbReference>
<organism evidence="11 12">
    <name type="scientific">Circaetus pectoralis</name>
    <name type="common">black-chested snake-eagle</name>
    <dbReference type="NCBI Taxonomy" id="321084"/>
    <lineage>
        <taxon>Eukaryota</taxon>
        <taxon>Metazoa</taxon>
        <taxon>Chordata</taxon>
        <taxon>Craniata</taxon>
        <taxon>Vertebrata</taxon>
        <taxon>Euteleostomi</taxon>
        <taxon>Archelosauria</taxon>
        <taxon>Archosauria</taxon>
        <taxon>Dinosauria</taxon>
        <taxon>Saurischia</taxon>
        <taxon>Theropoda</taxon>
        <taxon>Coelurosauria</taxon>
        <taxon>Aves</taxon>
        <taxon>Neognathae</taxon>
        <taxon>Neoaves</taxon>
        <taxon>Telluraves</taxon>
        <taxon>Accipitrimorphae</taxon>
        <taxon>Accipitriformes</taxon>
        <taxon>Accipitridae</taxon>
        <taxon>Accipitrinae</taxon>
        <taxon>Circaetus</taxon>
    </lineage>
</organism>
<dbReference type="GO" id="GO:0008270">
    <property type="term" value="F:zinc ion binding"/>
    <property type="evidence" value="ECO:0007669"/>
    <property type="project" value="UniProtKB-KW"/>
</dbReference>
<evidence type="ECO:0000313" key="12">
    <source>
        <dbReference type="Proteomes" id="UP000562238"/>
    </source>
</evidence>
<dbReference type="GO" id="GO:0004523">
    <property type="term" value="F:RNA-DNA hybrid ribonuclease activity"/>
    <property type="evidence" value="ECO:0007669"/>
    <property type="project" value="InterPro"/>
</dbReference>
<dbReference type="PROSITE" id="PS50879">
    <property type="entry name" value="RNASE_H_1"/>
    <property type="match status" value="1"/>
</dbReference>
<evidence type="ECO:0000256" key="4">
    <source>
        <dbReference type="ARBA" id="ARBA00022723"/>
    </source>
</evidence>
<keyword evidence="5" id="KW-0255">Endonuclease</keyword>
<accession>A0A7L4A501</accession>
<dbReference type="Gene3D" id="1.10.10.200">
    <property type="match status" value="1"/>
</dbReference>
<dbReference type="PANTHER" id="PTHR41694:SF3">
    <property type="entry name" value="RNA-DIRECTED DNA POLYMERASE-RELATED"/>
    <property type="match status" value="1"/>
</dbReference>
<dbReference type="PANTHER" id="PTHR41694">
    <property type="entry name" value="ENDOGENOUS RETROVIRUS GROUP K MEMBER POL PROTEIN"/>
    <property type="match status" value="1"/>
</dbReference>
<evidence type="ECO:0000256" key="7">
    <source>
        <dbReference type="ARBA" id="ARBA00022918"/>
    </source>
</evidence>
<keyword evidence="8" id="KW-0863">Zinc-finger</keyword>
<evidence type="ECO:0000256" key="5">
    <source>
        <dbReference type="ARBA" id="ARBA00022759"/>
    </source>
</evidence>
<sequence length="188" mass="20537">FKPQTPISDRPLQGLTVFTDASGTTQQAAMAWFSDGQWHTRTWKSQGSVQVLELYAVLTALTTWPTTPLNIVTDSEYVYRLTQRCKQSLPGGTGPAQELLSVLEKRQSLVFFAHINSHTQIPGALTEGNAHADKAAGTLIQSVGIPLLQQAKLSHEFFHQGAKALVKQFRLPLSDARAVVASCPHCSQ</sequence>
<keyword evidence="8" id="KW-0862">Zinc</keyword>
<reference evidence="11 12" key="1">
    <citation type="submission" date="2019-09" db="EMBL/GenBank/DDBJ databases">
        <title>Bird 10,000 Genomes (B10K) Project - Family phase.</title>
        <authorList>
            <person name="Zhang G."/>
        </authorList>
    </citation>
    <scope>NUCLEOTIDE SEQUENCE [LARGE SCALE GENOMIC DNA]</scope>
    <source>
        <strain evidence="11">B10K-DU-010-60</strain>
        <tissue evidence="11">Muscle</tissue>
    </source>
</reference>
<dbReference type="PROSITE" id="PS50876">
    <property type="entry name" value="ZF_INTEGRASE"/>
    <property type="match status" value="1"/>
</dbReference>
<feature type="domain" description="Integrase-type" evidence="9">
    <location>
        <begin position="146"/>
        <end position="187"/>
    </location>
</feature>
<feature type="non-terminal residue" evidence="11">
    <location>
        <position position="1"/>
    </location>
</feature>
<keyword evidence="4" id="KW-0479">Metal-binding</keyword>
<feature type="domain" description="RNase H type-1" evidence="10">
    <location>
        <begin position="11"/>
        <end position="141"/>
    </location>
</feature>
<evidence type="ECO:0000256" key="2">
    <source>
        <dbReference type="ARBA" id="ARBA00022695"/>
    </source>
</evidence>
<dbReference type="InterPro" id="IPR017856">
    <property type="entry name" value="Integrase-like_N"/>
</dbReference>
<keyword evidence="3" id="KW-0540">Nuclease</keyword>
<protein>
    <submittedName>
        <fullName evidence="11">POK19 protein</fullName>
    </submittedName>
</protein>
<keyword evidence="2" id="KW-0548">Nucleotidyltransferase</keyword>
<evidence type="ECO:0000256" key="6">
    <source>
        <dbReference type="ARBA" id="ARBA00022801"/>
    </source>
</evidence>
<dbReference type="EMBL" id="VZZV01000498">
    <property type="protein sequence ID" value="NXW20776.1"/>
    <property type="molecule type" value="Genomic_DNA"/>
</dbReference>
<evidence type="ECO:0000259" key="10">
    <source>
        <dbReference type="PROSITE" id="PS50879"/>
    </source>
</evidence>
<dbReference type="Pfam" id="PF00075">
    <property type="entry name" value="RNase_H"/>
    <property type="match status" value="1"/>
</dbReference>
<dbReference type="InterPro" id="IPR012337">
    <property type="entry name" value="RNaseH-like_sf"/>
</dbReference>
<evidence type="ECO:0000256" key="3">
    <source>
        <dbReference type="ARBA" id="ARBA00022722"/>
    </source>
</evidence>
<proteinExistence type="predicted"/>
<dbReference type="GO" id="GO:0003964">
    <property type="term" value="F:RNA-directed DNA polymerase activity"/>
    <property type="evidence" value="ECO:0007669"/>
    <property type="project" value="UniProtKB-KW"/>
</dbReference>
<keyword evidence="6" id="KW-0378">Hydrolase</keyword>
<comment type="caution">
    <text evidence="11">The sequence shown here is derived from an EMBL/GenBank/DDBJ whole genome shotgun (WGS) entry which is preliminary data.</text>
</comment>
<dbReference type="Proteomes" id="UP000562238">
    <property type="component" value="Unassembled WGS sequence"/>
</dbReference>
<evidence type="ECO:0000256" key="1">
    <source>
        <dbReference type="ARBA" id="ARBA00022679"/>
    </source>
</evidence>
<dbReference type="AlphaFoldDB" id="A0A7L4A501"/>
<evidence type="ECO:0000259" key="9">
    <source>
        <dbReference type="PROSITE" id="PS50876"/>
    </source>
</evidence>
<keyword evidence="7" id="KW-0695">RNA-directed DNA polymerase</keyword>
<keyword evidence="12" id="KW-1185">Reference proteome</keyword>
<keyword evidence="1" id="KW-0808">Transferase</keyword>
<dbReference type="InterPro" id="IPR003308">
    <property type="entry name" value="Integrase_Zn-bd_dom_N"/>
</dbReference>
<dbReference type="GO" id="GO:0035613">
    <property type="term" value="F:RNA stem-loop binding"/>
    <property type="evidence" value="ECO:0007669"/>
    <property type="project" value="TreeGrafter"/>
</dbReference>
<dbReference type="Gene3D" id="3.30.420.10">
    <property type="entry name" value="Ribonuclease H-like superfamily/Ribonuclease H"/>
    <property type="match status" value="1"/>
</dbReference>
<name>A0A7L4A501_9AVES</name>
<dbReference type="SUPFAM" id="SSF46919">
    <property type="entry name" value="N-terminal Zn binding domain of HIV integrase"/>
    <property type="match status" value="1"/>
</dbReference>
<dbReference type="Pfam" id="PF02022">
    <property type="entry name" value="Integrase_Zn"/>
    <property type="match status" value="1"/>
</dbReference>
<evidence type="ECO:0000313" key="11">
    <source>
        <dbReference type="EMBL" id="NXW20776.1"/>
    </source>
</evidence>
<gene>
    <name evidence="11" type="primary">Ervk19_0</name>
    <name evidence="11" type="ORF">CIRPEC_R16046</name>
</gene>
<evidence type="ECO:0000256" key="8">
    <source>
        <dbReference type="PROSITE-ProRule" id="PRU00450"/>
    </source>
</evidence>
<dbReference type="InterPro" id="IPR002156">
    <property type="entry name" value="RNaseH_domain"/>
</dbReference>
<feature type="non-terminal residue" evidence="11">
    <location>
        <position position="188"/>
    </location>
</feature>
<dbReference type="InterPro" id="IPR036397">
    <property type="entry name" value="RNaseH_sf"/>
</dbReference>